<evidence type="ECO:0000256" key="1">
    <source>
        <dbReference type="SAM" id="MobiDB-lite"/>
    </source>
</evidence>
<dbReference type="Ensembl" id="ENSCPRT00005018384.1">
    <property type="protein sequence ID" value="ENSCPRP00005015687.1"/>
    <property type="gene ID" value="ENSCPRG00005010979.1"/>
</dbReference>
<sequence length="343" mass="36458">MDFGCFPPLLIFLGFFFVCLFARHGRGDQTGQRSCPARIPERALAAARIELRTPSKHICGGLREEGWGWGTHKPASLNPEVGSGLMAKLPGPSYTLELAPRGSSLRGPTCLGNSCLARLTFACGQKGRIRAPWPVPAPYTPSWGAASWRRDPLASYASPSPFKSNQIRAARGLTFGSGVALQHIQAALSPAWILPGAKLPLLPGALRLAISMERPGGGRSLERARSALPCQPLPQLPAVPRGAHARLPGDRLRGAKAGEMQGATRRAAAGWRCWIRKARQAARGESSQQAPEPRRDGWAAEGAPAASPERFLSHLPSSLCPQSGPSPAAGAPVPVVRGWKNKA</sequence>
<evidence type="ECO:0000313" key="4">
    <source>
        <dbReference type="Proteomes" id="UP000594220"/>
    </source>
</evidence>
<proteinExistence type="predicted"/>
<reference evidence="3" key="1">
    <citation type="submission" date="2025-08" db="UniProtKB">
        <authorList>
            <consortium name="Ensembl"/>
        </authorList>
    </citation>
    <scope>IDENTIFICATION</scope>
</reference>
<name>A0A7M4FY53_CROPO</name>
<accession>A0A7M4FY53</accession>
<dbReference type="AlphaFoldDB" id="A0A7M4FY53"/>
<evidence type="ECO:0000256" key="2">
    <source>
        <dbReference type="SAM" id="SignalP"/>
    </source>
</evidence>
<organism evidence="3 4">
    <name type="scientific">Crocodylus porosus</name>
    <name type="common">Saltwater crocodile</name>
    <name type="synonym">Estuarine crocodile</name>
    <dbReference type="NCBI Taxonomy" id="8502"/>
    <lineage>
        <taxon>Eukaryota</taxon>
        <taxon>Metazoa</taxon>
        <taxon>Chordata</taxon>
        <taxon>Craniata</taxon>
        <taxon>Vertebrata</taxon>
        <taxon>Euteleostomi</taxon>
        <taxon>Archelosauria</taxon>
        <taxon>Archosauria</taxon>
        <taxon>Crocodylia</taxon>
        <taxon>Longirostres</taxon>
        <taxon>Crocodylidae</taxon>
        <taxon>Crocodylus</taxon>
    </lineage>
</organism>
<keyword evidence="4" id="KW-1185">Reference proteome</keyword>
<feature type="signal peptide" evidence="2">
    <location>
        <begin position="1"/>
        <end position="27"/>
    </location>
</feature>
<feature type="region of interest" description="Disordered" evidence="1">
    <location>
        <begin position="280"/>
        <end position="343"/>
    </location>
</feature>
<reference evidence="3" key="2">
    <citation type="submission" date="2025-09" db="UniProtKB">
        <authorList>
            <consortium name="Ensembl"/>
        </authorList>
    </citation>
    <scope>IDENTIFICATION</scope>
</reference>
<keyword evidence="2" id="KW-0732">Signal</keyword>
<feature type="compositionally biased region" description="Low complexity" evidence="1">
    <location>
        <begin position="323"/>
        <end position="336"/>
    </location>
</feature>
<protein>
    <submittedName>
        <fullName evidence="3">Uncharacterized protein</fullName>
    </submittedName>
</protein>
<evidence type="ECO:0000313" key="3">
    <source>
        <dbReference type="Ensembl" id="ENSCPRP00005015687.1"/>
    </source>
</evidence>
<feature type="chain" id="PRO_5029679584" evidence="2">
    <location>
        <begin position="28"/>
        <end position="343"/>
    </location>
</feature>
<dbReference type="Proteomes" id="UP000594220">
    <property type="component" value="Unplaced"/>
</dbReference>